<dbReference type="OrthoDB" id="1329100at2759"/>
<feature type="region of interest" description="Disordered" evidence="1">
    <location>
        <begin position="1"/>
        <end position="65"/>
    </location>
</feature>
<reference evidence="3" key="1">
    <citation type="journal article" date="2023" name="Proc. Natl. Acad. Sci. U.S.A.">
        <title>Genomic and structural basis for evolution of tropane alkaloid biosynthesis.</title>
        <authorList>
            <person name="Wanga Y.-J."/>
            <person name="Taina T."/>
            <person name="Yua J.-Y."/>
            <person name="Lia J."/>
            <person name="Xua B."/>
            <person name="Chenc J."/>
            <person name="D'Auriad J.C."/>
            <person name="Huanga J.-P."/>
            <person name="Huanga S.-X."/>
        </authorList>
    </citation>
    <scope>NUCLEOTIDE SEQUENCE [LARGE SCALE GENOMIC DNA]</scope>
    <source>
        <strain evidence="3">cv. KIB-2019</strain>
    </source>
</reference>
<dbReference type="Proteomes" id="UP001152561">
    <property type="component" value="Unassembled WGS sequence"/>
</dbReference>
<name>A0A9Q1MIA3_9SOLA</name>
<keyword evidence="3" id="KW-1185">Reference proteome</keyword>
<evidence type="ECO:0000313" key="3">
    <source>
        <dbReference type="Proteomes" id="UP001152561"/>
    </source>
</evidence>
<feature type="compositionally biased region" description="Acidic residues" evidence="1">
    <location>
        <begin position="204"/>
        <end position="217"/>
    </location>
</feature>
<accession>A0A9Q1MIA3</accession>
<feature type="compositionally biased region" description="Low complexity" evidence="1">
    <location>
        <begin position="40"/>
        <end position="49"/>
    </location>
</feature>
<feature type="compositionally biased region" description="Polar residues" evidence="1">
    <location>
        <begin position="1"/>
        <end position="15"/>
    </location>
</feature>
<evidence type="ECO:0000313" key="2">
    <source>
        <dbReference type="EMBL" id="KAJ8558423.1"/>
    </source>
</evidence>
<sequence>MSLSPFPRGSSQGLSNLRFRDSSSEPESQPCTPSTSQTWAATPTFAPAPALAPAPAPAPDHDLQSGDVDMIGRIIIVSEGAGKLKLKASRPSLHLNWRLKYGVESLGHKSRTYGLGPRNNPQRIQSGLRGEGTSQPGEGVDGVQVPPMAQQIAQLNQQLAATEARRLEGERAMQESMKSLQPQVLSHIACGRFGVPRSPAPHPDDDDDDIEPEDDSEYVDRTPDHEMP</sequence>
<feature type="region of interest" description="Disordered" evidence="1">
    <location>
        <begin position="191"/>
        <end position="228"/>
    </location>
</feature>
<gene>
    <name evidence="2" type="ORF">K7X08_005189</name>
</gene>
<dbReference type="EMBL" id="JAJAGQ010000007">
    <property type="protein sequence ID" value="KAJ8558423.1"/>
    <property type="molecule type" value="Genomic_DNA"/>
</dbReference>
<feature type="compositionally biased region" description="Polar residues" evidence="1">
    <location>
        <begin position="25"/>
        <end position="39"/>
    </location>
</feature>
<dbReference type="AlphaFoldDB" id="A0A9Q1MIA3"/>
<protein>
    <submittedName>
        <fullName evidence="2">Uncharacterized protein</fullName>
    </submittedName>
</protein>
<proteinExistence type="predicted"/>
<organism evidence="2 3">
    <name type="scientific">Anisodus acutangulus</name>
    <dbReference type="NCBI Taxonomy" id="402998"/>
    <lineage>
        <taxon>Eukaryota</taxon>
        <taxon>Viridiplantae</taxon>
        <taxon>Streptophyta</taxon>
        <taxon>Embryophyta</taxon>
        <taxon>Tracheophyta</taxon>
        <taxon>Spermatophyta</taxon>
        <taxon>Magnoliopsida</taxon>
        <taxon>eudicotyledons</taxon>
        <taxon>Gunneridae</taxon>
        <taxon>Pentapetalae</taxon>
        <taxon>asterids</taxon>
        <taxon>lamiids</taxon>
        <taxon>Solanales</taxon>
        <taxon>Solanaceae</taxon>
        <taxon>Solanoideae</taxon>
        <taxon>Hyoscyameae</taxon>
        <taxon>Anisodus</taxon>
    </lineage>
</organism>
<evidence type="ECO:0000256" key="1">
    <source>
        <dbReference type="SAM" id="MobiDB-lite"/>
    </source>
</evidence>
<feature type="compositionally biased region" description="Basic and acidic residues" evidence="1">
    <location>
        <begin position="218"/>
        <end position="228"/>
    </location>
</feature>
<comment type="caution">
    <text evidence="2">The sequence shown here is derived from an EMBL/GenBank/DDBJ whole genome shotgun (WGS) entry which is preliminary data.</text>
</comment>